<dbReference type="EMBL" id="LR798305">
    <property type="protein sequence ID" value="CAB5222571.1"/>
    <property type="molecule type" value="Genomic_DNA"/>
</dbReference>
<sequence>MRHPEPEIVTLYRNTLRAEPPRVCHTCDHYSKEGICVKFSEAPPPEFANEPGGCALWEWEIPF</sequence>
<gene>
    <name evidence="1" type="ORF">UFOVP376_10</name>
</gene>
<organism evidence="1">
    <name type="scientific">uncultured Caudovirales phage</name>
    <dbReference type="NCBI Taxonomy" id="2100421"/>
    <lineage>
        <taxon>Viruses</taxon>
        <taxon>Duplodnaviria</taxon>
        <taxon>Heunggongvirae</taxon>
        <taxon>Uroviricota</taxon>
        <taxon>Caudoviricetes</taxon>
        <taxon>Peduoviridae</taxon>
        <taxon>Maltschvirus</taxon>
        <taxon>Maltschvirus maltsch</taxon>
    </lineage>
</organism>
<reference evidence="1" key="1">
    <citation type="submission" date="2020-05" db="EMBL/GenBank/DDBJ databases">
        <authorList>
            <person name="Chiriac C."/>
            <person name="Salcher M."/>
            <person name="Ghai R."/>
            <person name="Kavagutti S V."/>
        </authorList>
    </citation>
    <scope>NUCLEOTIDE SEQUENCE</scope>
</reference>
<proteinExistence type="predicted"/>
<accession>A0A6J7WX61</accession>
<protein>
    <submittedName>
        <fullName evidence="1">Uncharacterized protein</fullName>
    </submittedName>
</protein>
<name>A0A6J7WX61_9CAUD</name>
<evidence type="ECO:0000313" key="1">
    <source>
        <dbReference type="EMBL" id="CAB5222571.1"/>
    </source>
</evidence>